<dbReference type="SUPFAM" id="SSF54427">
    <property type="entry name" value="NTF2-like"/>
    <property type="match status" value="1"/>
</dbReference>
<reference evidence="2 3" key="1">
    <citation type="journal article" date="2019" name="Int. J. Syst. Evol. Microbiol.">
        <title>The Global Catalogue of Microorganisms (GCM) 10K type strain sequencing project: providing services to taxonomists for standard genome sequencing and annotation.</title>
        <authorList>
            <consortium name="The Broad Institute Genomics Platform"/>
            <consortium name="The Broad Institute Genome Sequencing Center for Infectious Disease"/>
            <person name="Wu L."/>
            <person name="Ma J."/>
        </authorList>
    </citation>
    <scope>NUCLEOTIDE SEQUENCE [LARGE SCALE GENOMIC DNA]</scope>
    <source>
        <strain evidence="2 3">JCM 10671</strain>
    </source>
</reference>
<dbReference type="Proteomes" id="UP001500957">
    <property type="component" value="Unassembled WGS sequence"/>
</dbReference>
<dbReference type="EMBL" id="BAAAHE010000016">
    <property type="protein sequence ID" value="GAA0618813.1"/>
    <property type="molecule type" value="Genomic_DNA"/>
</dbReference>
<evidence type="ECO:0000259" key="1">
    <source>
        <dbReference type="Pfam" id="PF13577"/>
    </source>
</evidence>
<dbReference type="InterPro" id="IPR037401">
    <property type="entry name" value="SnoaL-like"/>
</dbReference>
<dbReference type="Pfam" id="PF13577">
    <property type="entry name" value="SnoaL_4"/>
    <property type="match status" value="1"/>
</dbReference>
<accession>A0ABN1GTB0</accession>
<evidence type="ECO:0000313" key="2">
    <source>
        <dbReference type="EMBL" id="GAA0618813.1"/>
    </source>
</evidence>
<gene>
    <name evidence="2" type="ORF">GCM10009547_21480</name>
</gene>
<proteinExistence type="predicted"/>
<comment type="caution">
    <text evidence="2">The sequence shown here is derived from an EMBL/GenBank/DDBJ whole genome shotgun (WGS) entry which is preliminary data.</text>
</comment>
<keyword evidence="3" id="KW-1185">Reference proteome</keyword>
<protein>
    <submittedName>
        <fullName evidence="2">Nuclear transport factor 2 family protein</fullName>
    </submittedName>
</protein>
<dbReference type="CDD" id="cd00531">
    <property type="entry name" value="NTF2_like"/>
    <property type="match status" value="1"/>
</dbReference>
<dbReference type="RefSeq" id="WP_344604497.1">
    <property type="nucleotide sequence ID" value="NZ_BAAAHE010000016.1"/>
</dbReference>
<sequence>MTVDAVTHGTVPIPDQGEWLADYVAIRELSARYNRAVDDCRFADFAQCFTEDGVFEVVGLATFRGRAEIEKNVSKFGFGTMHLTTDPTVEISGDSAVQICSVLVGNRQQNRSRFRFLTTGRYHDDLVRTPDGWRFTHRRVDTDLDITIMAATIAGKNVVTRHALAHGARAFLTAKRLVGRGWAPRHTP</sequence>
<name>A0ABN1GTB0_9ACTN</name>
<feature type="domain" description="SnoaL-like" evidence="1">
    <location>
        <begin position="20"/>
        <end position="139"/>
    </location>
</feature>
<evidence type="ECO:0000313" key="3">
    <source>
        <dbReference type="Proteomes" id="UP001500957"/>
    </source>
</evidence>
<dbReference type="InterPro" id="IPR032710">
    <property type="entry name" value="NTF2-like_dom_sf"/>
</dbReference>
<organism evidence="2 3">
    <name type="scientific">Sporichthya brevicatena</name>
    <dbReference type="NCBI Taxonomy" id="171442"/>
    <lineage>
        <taxon>Bacteria</taxon>
        <taxon>Bacillati</taxon>
        <taxon>Actinomycetota</taxon>
        <taxon>Actinomycetes</taxon>
        <taxon>Sporichthyales</taxon>
        <taxon>Sporichthyaceae</taxon>
        <taxon>Sporichthya</taxon>
    </lineage>
</organism>
<dbReference type="Gene3D" id="3.10.450.50">
    <property type="match status" value="1"/>
</dbReference>